<evidence type="ECO:0000313" key="2">
    <source>
        <dbReference type="Proteomes" id="UP001444661"/>
    </source>
</evidence>
<gene>
    <name evidence="1" type="ORF">PG993_009157</name>
</gene>
<evidence type="ECO:0000313" key="1">
    <source>
        <dbReference type="EMBL" id="KAK8034162.1"/>
    </source>
</evidence>
<accession>A0ABR1SJ24</accession>
<name>A0ABR1SJ24_9PEZI</name>
<proteinExistence type="predicted"/>
<organism evidence="1 2">
    <name type="scientific">Apiospora rasikravindrae</name>
    <dbReference type="NCBI Taxonomy" id="990691"/>
    <lineage>
        <taxon>Eukaryota</taxon>
        <taxon>Fungi</taxon>
        <taxon>Dikarya</taxon>
        <taxon>Ascomycota</taxon>
        <taxon>Pezizomycotina</taxon>
        <taxon>Sordariomycetes</taxon>
        <taxon>Xylariomycetidae</taxon>
        <taxon>Amphisphaeriales</taxon>
        <taxon>Apiosporaceae</taxon>
        <taxon>Apiospora</taxon>
    </lineage>
</organism>
<sequence>MVATPEFIHLLYEPKDLTIACPNRDRIYPIINTCFFFYRRFRPEIARTSFVDHLAVTARDARKTVNQGSANEAEFEKRGVSGPFADELRSWLAKAKVRLYPFYIRLTIEGKARLATIPFKPEVALFYLDGYLSPAFDGEGKAREFRVADGTFGWADRVHSALFPLSQVEERLRHLMERRPGEGSDFALDAHDHPRQAGIVRDLFRSLSDYESKLEECQILVGPFHPFCKAPRNSGNPAEGYAMDSTLPLTHLEEVQISSEGKILKEGIVSDEEKNSIEFVYQHFNRLRRAVGETPFKVKFVRFKDFRPHGDSHILEKYKYSDYDQEMGKGKTPI</sequence>
<keyword evidence="2" id="KW-1185">Reference proteome</keyword>
<comment type="caution">
    <text evidence="1">The sequence shown here is derived from an EMBL/GenBank/DDBJ whole genome shotgun (WGS) entry which is preliminary data.</text>
</comment>
<dbReference type="Proteomes" id="UP001444661">
    <property type="component" value="Unassembled WGS sequence"/>
</dbReference>
<protein>
    <submittedName>
        <fullName evidence="1">Uncharacterized protein</fullName>
    </submittedName>
</protein>
<reference evidence="1 2" key="1">
    <citation type="submission" date="2023-01" db="EMBL/GenBank/DDBJ databases">
        <title>Analysis of 21 Apiospora genomes using comparative genomics revels a genus with tremendous synthesis potential of carbohydrate active enzymes and secondary metabolites.</title>
        <authorList>
            <person name="Sorensen T."/>
        </authorList>
    </citation>
    <scope>NUCLEOTIDE SEQUENCE [LARGE SCALE GENOMIC DNA]</scope>
    <source>
        <strain evidence="1 2">CBS 33761</strain>
    </source>
</reference>
<dbReference type="EMBL" id="JAQQWK010000009">
    <property type="protein sequence ID" value="KAK8034162.1"/>
    <property type="molecule type" value="Genomic_DNA"/>
</dbReference>